<dbReference type="AlphaFoldDB" id="A0A5B7FT00"/>
<dbReference type="EMBL" id="VSRR010008134">
    <property type="protein sequence ID" value="MPC48163.1"/>
    <property type="molecule type" value="Genomic_DNA"/>
</dbReference>
<protein>
    <submittedName>
        <fullName evidence="2">Uncharacterized protein</fullName>
    </submittedName>
</protein>
<dbReference type="Proteomes" id="UP000324222">
    <property type="component" value="Unassembled WGS sequence"/>
</dbReference>
<comment type="caution">
    <text evidence="2">The sequence shown here is derived from an EMBL/GenBank/DDBJ whole genome shotgun (WGS) entry which is preliminary data.</text>
</comment>
<feature type="region of interest" description="Disordered" evidence="1">
    <location>
        <begin position="1"/>
        <end position="26"/>
    </location>
</feature>
<accession>A0A5B7FT00</accession>
<feature type="compositionally biased region" description="Polar residues" evidence="1">
    <location>
        <begin position="1"/>
        <end position="20"/>
    </location>
</feature>
<evidence type="ECO:0000313" key="2">
    <source>
        <dbReference type="EMBL" id="MPC48163.1"/>
    </source>
</evidence>
<organism evidence="2 3">
    <name type="scientific">Portunus trituberculatus</name>
    <name type="common">Swimming crab</name>
    <name type="synonym">Neptunus trituberculatus</name>
    <dbReference type="NCBI Taxonomy" id="210409"/>
    <lineage>
        <taxon>Eukaryota</taxon>
        <taxon>Metazoa</taxon>
        <taxon>Ecdysozoa</taxon>
        <taxon>Arthropoda</taxon>
        <taxon>Crustacea</taxon>
        <taxon>Multicrustacea</taxon>
        <taxon>Malacostraca</taxon>
        <taxon>Eumalacostraca</taxon>
        <taxon>Eucarida</taxon>
        <taxon>Decapoda</taxon>
        <taxon>Pleocyemata</taxon>
        <taxon>Brachyura</taxon>
        <taxon>Eubrachyura</taxon>
        <taxon>Portunoidea</taxon>
        <taxon>Portunidae</taxon>
        <taxon>Portuninae</taxon>
        <taxon>Portunus</taxon>
    </lineage>
</organism>
<sequence>MYLASLISQQDKQRLSSSDPAKTRESHTKIRHIGFIFVAYRSERKFQEIFETLTETQKGKLNSVRINKG</sequence>
<evidence type="ECO:0000256" key="1">
    <source>
        <dbReference type="SAM" id="MobiDB-lite"/>
    </source>
</evidence>
<reference evidence="2 3" key="1">
    <citation type="submission" date="2019-05" db="EMBL/GenBank/DDBJ databases">
        <title>Another draft genome of Portunus trituberculatus and its Hox gene families provides insights of decapod evolution.</title>
        <authorList>
            <person name="Jeong J.-H."/>
            <person name="Song I."/>
            <person name="Kim S."/>
            <person name="Choi T."/>
            <person name="Kim D."/>
            <person name="Ryu S."/>
            <person name="Kim W."/>
        </authorList>
    </citation>
    <scope>NUCLEOTIDE SEQUENCE [LARGE SCALE GENOMIC DNA]</scope>
    <source>
        <tissue evidence="2">Muscle</tissue>
    </source>
</reference>
<proteinExistence type="predicted"/>
<evidence type="ECO:0000313" key="3">
    <source>
        <dbReference type="Proteomes" id="UP000324222"/>
    </source>
</evidence>
<keyword evidence="3" id="KW-1185">Reference proteome</keyword>
<gene>
    <name evidence="2" type="ORF">E2C01_041931</name>
</gene>
<name>A0A5B7FT00_PORTR</name>